<dbReference type="Pfam" id="PF23636">
    <property type="entry name" value="DUF7144"/>
    <property type="match status" value="1"/>
</dbReference>
<protein>
    <recommendedName>
        <fullName evidence="3">DUF7144 domain-containing protein</fullName>
    </recommendedName>
</protein>
<organism evidence="4 5">
    <name type="scientific">Yinghuangia aomiensis</name>
    <dbReference type="NCBI Taxonomy" id="676205"/>
    <lineage>
        <taxon>Bacteria</taxon>
        <taxon>Bacillati</taxon>
        <taxon>Actinomycetota</taxon>
        <taxon>Actinomycetes</taxon>
        <taxon>Kitasatosporales</taxon>
        <taxon>Streptomycetaceae</taxon>
        <taxon>Yinghuangia</taxon>
    </lineage>
</organism>
<keyword evidence="2" id="KW-0812">Transmembrane</keyword>
<feature type="transmembrane region" description="Helical" evidence="2">
    <location>
        <begin position="58"/>
        <end position="78"/>
    </location>
</feature>
<feature type="transmembrane region" description="Helical" evidence="2">
    <location>
        <begin position="12"/>
        <end position="38"/>
    </location>
</feature>
<reference evidence="5" key="1">
    <citation type="journal article" date="2019" name="Int. J. Syst. Evol. Microbiol.">
        <title>The Global Catalogue of Microorganisms (GCM) 10K type strain sequencing project: providing services to taxonomists for standard genome sequencing and annotation.</title>
        <authorList>
            <consortium name="The Broad Institute Genomics Platform"/>
            <consortium name="The Broad Institute Genome Sequencing Center for Infectious Disease"/>
            <person name="Wu L."/>
            <person name="Ma J."/>
        </authorList>
    </citation>
    <scope>NUCLEOTIDE SEQUENCE [LARGE SCALE GENOMIC DNA]</scope>
    <source>
        <strain evidence="5">JCM 17986</strain>
    </source>
</reference>
<gene>
    <name evidence="4" type="ORF">GCM10023205_02930</name>
</gene>
<evidence type="ECO:0000313" key="5">
    <source>
        <dbReference type="Proteomes" id="UP001500466"/>
    </source>
</evidence>
<accession>A0ABP9GTZ4</accession>
<dbReference type="InterPro" id="IPR055568">
    <property type="entry name" value="DUF7144"/>
</dbReference>
<evidence type="ECO:0000259" key="3">
    <source>
        <dbReference type="Pfam" id="PF23636"/>
    </source>
</evidence>
<proteinExistence type="predicted"/>
<dbReference type="EMBL" id="BAABHS010000001">
    <property type="protein sequence ID" value="GAA4946547.1"/>
    <property type="molecule type" value="Genomic_DNA"/>
</dbReference>
<sequence length="171" mass="18321">MSRNSGGFNAWSGWVAFAAFTLLVLGILNLFQGLTALFRNGYYVVANDQLLLRSYTTWGVILLCFAALQLATGMGLLAGASWSRYVAIALAMLNIIGEIAFIAAHPAWSIVVIALDVVVLYALTAKWEMAQGMNEESMSRAEAAEWQASQAADRSQMGSTERHPPAGGMGG</sequence>
<keyword evidence="2" id="KW-1133">Transmembrane helix</keyword>
<feature type="domain" description="DUF7144" evidence="3">
    <location>
        <begin position="14"/>
        <end position="127"/>
    </location>
</feature>
<dbReference type="RefSeq" id="WP_345673350.1">
    <property type="nucleotide sequence ID" value="NZ_BAABHS010000001.1"/>
</dbReference>
<keyword evidence="5" id="KW-1185">Reference proteome</keyword>
<dbReference type="Proteomes" id="UP001500466">
    <property type="component" value="Unassembled WGS sequence"/>
</dbReference>
<feature type="region of interest" description="Disordered" evidence="1">
    <location>
        <begin position="151"/>
        <end position="171"/>
    </location>
</feature>
<comment type="caution">
    <text evidence="4">The sequence shown here is derived from an EMBL/GenBank/DDBJ whole genome shotgun (WGS) entry which is preliminary data.</text>
</comment>
<evidence type="ECO:0000313" key="4">
    <source>
        <dbReference type="EMBL" id="GAA4946547.1"/>
    </source>
</evidence>
<feature type="transmembrane region" description="Helical" evidence="2">
    <location>
        <begin position="85"/>
        <end position="104"/>
    </location>
</feature>
<name>A0ABP9GTZ4_9ACTN</name>
<evidence type="ECO:0000256" key="2">
    <source>
        <dbReference type="SAM" id="Phobius"/>
    </source>
</evidence>
<keyword evidence="2" id="KW-0472">Membrane</keyword>
<feature type="transmembrane region" description="Helical" evidence="2">
    <location>
        <begin position="110"/>
        <end position="130"/>
    </location>
</feature>
<evidence type="ECO:0000256" key="1">
    <source>
        <dbReference type="SAM" id="MobiDB-lite"/>
    </source>
</evidence>